<dbReference type="RefSeq" id="WP_104756937.1">
    <property type="nucleotide sequence ID" value="NZ_PTRC01000033.1"/>
</dbReference>
<evidence type="ECO:0000313" key="1">
    <source>
        <dbReference type="EMBL" id="PQA72231.1"/>
    </source>
</evidence>
<name>A0A2S7IW56_9HYPH</name>
<protein>
    <submittedName>
        <fullName evidence="1">Uncharacterized protein</fullName>
    </submittedName>
</protein>
<dbReference type="EMBL" id="PTRC01000033">
    <property type="protein sequence ID" value="PQA72231.1"/>
    <property type="molecule type" value="Genomic_DNA"/>
</dbReference>
<dbReference type="OrthoDB" id="7770859at2"/>
<evidence type="ECO:0000313" key="2">
    <source>
        <dbReference type="Proteomes" id="UP000238493"/>
    </source>
</evidence>
<accession>A0A2S7IW56</accession>
<proteinExistence type="predicted"/>
<keyword evidence="2" id="KW-1185">Reference proteome</keyword>
<dbReference type="AlphaFoldDB" id="A0A2S7IW56"/>
<comment type="caution">
    <text evidence="1">The sequence shown here is derived from an EMBL/GenBank/DDBJ whole genome shotgun (WGS) entry which is preliminary data.</text>
</comment>
<gene>
    <name evidence="1" type="ORF">C3731_17690</name>
</gene>
<sequence length="221" mass="24433">MRDTDPAVAAQVRSRAPVVPRSFVWMKAKNRTTGVVEALGFWNGEDTVTLSVVSGDTGLPETRTYYGWGKLVNIPAIPLVSDLTVRTVTLTMSHLDPTVQLAVRGYDPRFQPIEIHRGYFDPETRLLIAPPRSRFLGFVNGAPIETAAKGGEGSLKINCVSHSRSLTKTNPGKRGDGSQRLRSGDRYRRYSDVAGQWEFFWGQKKGKVEGNSSTTAKFFAK</sequence>
<reference evidence="1 2" key="1">
    <citation type="submission" date="2018-02" db="EMBL/GenBank/DDBJ databases">
        <title>Draft genome sequence of Ochrobactrum oryzae found in Brazil.</title>
        <authorList>
            <person name="Cerdeira L."/>
            <person name="Andrade F."/>
            <person name="Zacariotto T."/>
            <person name="Barbosa B."/>
            <person name="Santos S."/>
            <person name="Cassetari V."/>
            <person name="Lincopan N."/>
        </authorList>
    </citation>
    <scope>NUCLEOTIDE SEQUENCE [LARGE SCALE GENOMIC DNA]</scope>
    <source>
        <strain evidence="1 2">OA447</strain>
    </source>
</reference>
<organism evidence="1 2">
    <name type="scientific">Brucella oryzae</name>
    <dbReference type="NCBI Taxonomy" id="335286"/>
    <lineage>
        <taxon>Bacteria</taxon>
        <taxon>Pseudomonadati</taxon>
        <taxon>Pseudomonadota</taxon>
        <taxon>Alphaproteobacteria</taxon>
        <taxon>Hyphomicrobiales</taxon>
        <taxon>Brucellaceae</taxon>
        <taxon>Brucella/Ochrobactrum group</taxon>
        <taxon>Brucella</taxon>
    </lineage>
</organism>
<dbReference type="Proteomes" id="UP000238493">
    <property type="component" value="Unassembled WGS sequence"/>
</dbReference>